<dbReference type="SMART" id="SM00086">
    <property type="entry name" value="PAC"/>
    <property type="match status" value="5"/>
</dbReference>
<gene>
    <name evidence="9" type="ORF">DFQ09_1027</name>
</gene>
<dbReference type="InterPro" id="IPR003594">
    <property type="entry name" value="HATPase_dom"/>
</dbReference>
<evidence type="ECO:0000259" key="7">
    <source>
        <dbReference type="PROSITE" id="PS50112"/>
    </source>
</evidence>
<dbReference type="PROSITE" id="PS50113">
    <property type="entry name" value="PAC"/>
    <property type="match status" value="4"/>
</dbReference>
<dbReference type="InterPro" id="IPR036890">
    <property type="entry name" value="HATPase_C_sf"/>
</dbReference>
<dbReference type="InterPro" id="IPR000014">
    <property type="entry name" value="PAS"/>
</dbReference>
<dbReference type="Gene3D" id="3.30.450.20">
    <property type="entry name" value="PAS domain"/>
    <property type="match status" value="5"/>
</dbReference>
<dbReference type="SUPFAM" id="SSF55781">
    <property type="entry name" value="GAF domain-like"/>
    <property type="match status" value="1"/>
</dbReference>
<evidence type="ECO:0000259" key="6">
    <source>
        <dbReference type="PROSITE" id="PS50109"/>
    </source>
</evidence>
<keyword evidence="10" id="KW-1185">Reference proteome</keyword>
<feature type="domain" description="PAC" evidence="8">
    <location>
        <begin position="369"/>
        <end position="422"/>
    </location>
</feature>
<keyword evidence="5" id="KW-0418">Kinase</keyword>
<accession>A0A3D9N162</accession>
<evidence type="ECO:0000313" key="9">
    <source>
        <dbReference type="EMBL" id="REE25418.1"/>
    </source>
</evidence>
<dbReference type="PROSITE" id="PS50112">
    <property type="entry name" value="PAS"/>
    <property type="match status" value="3"/>
</dbReference>
<keyword evidence="3" id="KW-0597">Phosphoprotein</keyword>
<dbReference type="InterPro" id="IPR013655">
    <property type="entry name" value="PAS_fold_3"/>
</dbReference>
<evidence type="ECO:0000256" key="2">
    <source>
        <dbReference type="ARBA" id="ARBA00012438"/>
    </source>
</evidence>
<comment type="catalytic activity">
    <reaction evidence="1">
        <text>ATP + protein L-histidine = ADP + protein N-phospho-L-histidine.</text>
        <dbReference type="EC" id="2.7.13.3"/>
    </reaction>
</comment>
<dbReference type="AlphaFoldDB" id="A0A3D9N162"/>
<name>A0A3D9N162_9FLAO</name>
<dbReference type="InterPro" id="IPR001610">
    <property type="entry name" value="PAC"/>
</dbReference>
<dbReference type="InterPro" id="IPR052162">
    <property type="entry name" value="Sensor_kinase/Photoreceptor"/>
</dbReference>
<feature type="domain" description="Histidine kinase" evidence="6">
    <location>
        <begin position="834"/>
        <end position="1046"/>
    </location>
</feature>
<dbReference type="EMBL" id="QREI01000002">
    <property type="protein sequence ID" value="REE25418.1"/>
    <property type="molecule type" value="Genomic_DNA"/>
</dbReference>
<dbReference type="Pfam" id="PF02518">
    <property type="entry name" value="HATPase_c"/>
    <property type="match status" value="1"/>
</dbReference>
<dbReference type="Pfam" id="PF13426">
    <property type="entry name" value="PAS_9"/>
    <property type="match status" value="2"/>
</dbReference>
<dbReference type="SUPFAM" id="SSF55785">
    <property type="entry name" value="PYP-like sensor domain (PAS domain)"/>
    <property type="match status" value="5"/>
</dbReference>
<reference evidence="9 10" key="1">
    <citation type="submission" date="2018-07" db="EMBL/GenBank/DDBJ databases">
        <title>Genomic Encyclopedia of Type Strains, Phase III (KMG-III): the genomes of soil and plant-associated and newly described type strains.</title>
        <authorList>
            <person name="Whitman W."/>
        </authorList>
    </citation>
    <scope>NUCLEOTIDE SEQUENCE [LARGE SCALE GENOMIC DNA]</scope>
    <source>
        <strain evidence="9 10">CECT 7948</strain>
    </source>
</reference>
<evidence type="ECO:0000256" key="3">
    <source>
        <dbReference type="ARBA" id="ARBA00022553"/>
    </source>
</evidence>
<dbReference type="Gene3D" id="3.30.450.40">
    <property type="match status" value="1"/>
</dbReference>
<dbReference type="NCBIfam" id="TIGR00229">
    <property type="entry name" value="sensory_box"/>
    <property type="match status" value="4"/>
</dbReference>
<evidence type="ECO:0000259" key="8">
    <source>
        <dbReference type="PROSITE" id="PS50113"/>
    </source>
</evidence>
<dbReference type="GO" id="GO:0004673">
    <property type="term" value="F:protein histidine kinase activity"/>
    <property type="evidence" value="ECO:0007669"/>
    <property type="project" value="UniProtKB-EC"/>
</dbReference>
<dbReference type="InterPro" id="IPR035965">
    <property type="entry name" value="PAS-like_dom_sf"/>
</dbReference>
<evidence type="ECO:0000313" key="10">
    <source>
        <dbReference type="Proteomes" id="UP000256919"/>
    </source>
</evidence>
<organism evidence="9 10">
    <name type="scientific">Winogradskyella pacifica</name>
    <dbReference type="NCBI Taxonomy" id="664642"/>
    <lineage>
        <taxon>Bacteria</taxon>
        <taxon>Pseudomonadati</taxon>
        <taxon>Bacteroidota</taxon>
        <taxon>Flavobacteriia</taxon>
        <taxon>Flavobacteriales</taxon>
        <taxon>Flavobacteriaceae</taxon>
        <taxon>Winogradskyella</taxon>
    </lineage>
</organism>
<feature type="domain" description="PAS" evidence="7">
    <location>
        <begin position="292"/>
        <end position="365"/>
    </location>
</feature>
<dbReference type="OrthoDB" id="5522855at2"/>
<feature type="domain" description="PAC" evidence="8">
    <location>
        <begin position="497"/>
        <end position="549"/>
    </location>
</feature>
<evidence type="ECO:0000256" key="1">
    <source>
        <dbReference type="ARBA" id="ARBA00000085"/>
    </source>
</evidence>
<feature type="domain" description="PAC" evidence="8">
    <location>
        <begin position="765"/>
        <end position="816"/>
    </location>
</feature>
<dbReference type="InterPro" id="IPR029016">
    <property type="entry name" value="GAF-like_dom_sf"/>
</dbReference>
<dbReference type="InterPro" id="IPR005467">
    <property type="entry name" value="His_kinase_dom"/>
</dbReference>
<dbReference type="EC" id="2.7.13.3" evidence="2"/>
<evidence type="ECO:0000256" key="5">
    <source>
        <dbReference type="ARBA" id="ARBA00022777"/>
    </source>
</evidence>
<proteinExistence type="predicted"/>
<dbReference type="RefSeq" id="WP_115808426.1">
    <property type="nucleotide sequence ID" value="NZ_JABFDI010000006.1"/>
</dbReference>
<sequence length="1046" mass="119989">MKNPKIPENESERLKELESYQLIGLSENDDFDFITSMAAQICGTKISLISLITENKQWFLSHHGLEVRETPKDYAFCAHAINQPNEPFIVEDARKDERFHDNPLTTGDPNVIFYAGIPLVTSNGFPLGTLCTIDDTPKNINKSQLEQLKKLAGQTVKLFENRIKSIELDVLNQELEKKNELLQETQKANKLGIWELDIATGKTTWSDLVYEIHEVSQDFNHNKANAIEFYHPHYRPIITDAITKCISNSAPFDLVCQMITAKDKLIWVRSTGRKLGDKLIGSFQDITEIKHNEIRFKSVIEGTHVGTWEWNVQTGETVYNARWAEIVGYSLEELTPISIETWVKLAHPDDLEESNRRLNACFEKKVDYYEFEARIKHKDGHWVWVYDKGKVFEWTKDGKPLMMYGTHQDITERKQREERLRISEEAFRGNFENAAIGMALLDEKGKWLKINTKVSEIIGYSEEELIKLTFQDITYPDDLNSDLELLTELIEDKRDHYQMEKRYFHKDGHIVHILLAVSMVKNEQGKVVYFISQIIDISESKKLLLDIDYQKDLLSALYNLSPIGIALNEYDTGKFLDVNNKLLEPTGYNKEEFLSLSYWDTTPKEYGPFETTAIQQMESKGSYDLFEKEYIRKDGSRYPIALQGVVIKDSKGKKLIWSFVRDISQEKEAERKLQHAISSLQAILEASKQVSVIATDTKGTITLFNSGAEKLLGYKAEELVGIHNPQLIHQREEVEKRSIELFEKHKKEVKGFDTFVYEAKIGEPTTKEWTYIRNDGTTFPVLLSINTILDHDNIVGYLGVATDISELKKVEKEIKSLLDITNEQNGRLRNFAHIVSHNLRSHSGGISGILDLIQMEQPDILKNELFALLILGAENLNQTVNDLTEIVKVNLTQADVSKVNIHEVIQKNIEILNIQIMKAKFEIINNVDKNLTVKGVPAYFDSIVLNMITNAIKYRSEERASYLKIYADVETEQSMITLFFKDNGLGIDLKKNGDKLFGLYKTFHRHDDSRGVGLFITKNQIESMDGKIEIASEVNLGTTFKITLPK</sequence>
<dbReference type="PANTHER" id="PTHR43304:SF1">
    <property type="entry name" value="PAC DOMAIN-CONTAINING PROTEIN"/>
    <property type="match status" value="1"/>
</dbReference>
<dbReference type="SUPFAM" id="SSF55874">
    <property type="entry name" value="ATPase domain of HSP90 chaperone/DNA topoisomerase II/histidine kinase"/>
    <property type="match status" value="1"/>
</dbReference>
<protein>
    <recommendedName>
        <fullName evidence="2">histidine kinase</fullName>
        <ecNumber evidence="2">2.7.13.3</ecNumber>
    </recommendedName>
</protein>
<keyword evidence="4" id="KW-0808">Transferase</keyword>
<feature type="domain" description="PAS" evidence="7">
    <location>
        <begin position="423"/>
        <end position="493"/>
    </location>
</feature>
<dbReference type="PROSITE" id="PS50109">
    <property type="entry name" value="HIS_KIN"/>
    <property type="match status" value="1"/>
</dbReference>
<dbReference type="InterPro" id="IPR004358">
    <property type="entry name" value="Sig_transdc_His_kin-like_C"/>
</dbReference>
<dbReference type="SMART" id="SM00091">
    <property type="entry name" value="PAS"/>
    <property type="match status" value="5"/>
</dbReference>
<dbReference type="PRINTS" id="PR00344">
    <property type="entry name" value="BCTRLSENSOR"/>
</dbReference>
<feature type="domain" description="PAC" evidence="8">
    <location>
        <begin position="624"/>
        <end position="675"/>
    </location>
</feature>
<feature type="domain" description="PAS" evidence="7">
    <location>
        <begin position="676"/>
        <end position="721"/>
    </location>
</feature>
<dbReference type="Pfam" id="PF08447">
    <property type="entry name" value="PAS_3"/>
    <property type="match status" value="3"/>
</dbReference>
<dbReference type="InterPro" id="IPR000700">
    <property type="entry name" value="PAS-assoc_C"/>
</dbReference>
<dbReference type="Gene3D" id="3.30.565.10">
    <property type="entry name" value="Histidine kinase-like ATPase, C-terminal domain"/>
    <property type="match status" value="1"/>
</dbReference>
<dbReference type="Proteomes" id="UP000256919">
    <property type="component" value="Unassembled WGS sequence"/>
</dbReference>
<comment type="caution">
    <text evidence="9">The sequence shown here is derived from an EMBL/GenBank/DDBJ whole genome shotgun (WGS) entry which is preliminary data.</text>
</comment>
<dbReference type="CDD" id="cd00130">
    <property type="entry name" value="PAS"/>
    <property type="match status" value="4"/>
</dbReference>
<dbReference type="PANTHER" id="PTHR43304">
    <property type="entry name" value="PHYTOCHROME-LIKE PROTEIN CPH1"/>
    <property type="match status" value="1"/>
</dbReference>
<evidence type="ECO:0000256" key="4">
    <source>
        <dbReference type="ARBA" id="ARBA00022679"/>
    </source>
</evidence>
<dbReference type="SMART" id="SM00387">
    <property type="entry name" value="HATPase_c"/>
    <property type="match status" value="1"/>
</dbReference>